<dbReference type="CDD" id="cd01989">
    <property type="entry name" value="USP_STK_Ubox_N"/>
    <property type="match status" value="1"/>
</dbReference>
<dbReference type="InterPro" id="IPR017441">
    <property type="entry name" value="Protein_kinase_ATP_BS"/>
</dbReference>
<evidence type="ECO:0000256" key="11">
    <source>
        <dbReference type="PROSITE-ProRule" id="PRU10141"/>
    </source>
</evidence>
<evidence type="ECO:0000256" key="6">
    <source>
        <dbReference type="ARBA" id="ARBA00022741"/>
    </source>
</evidence>
<evidence type="ECO:0000256" key="10">
    <source>
        <dbReference type="ARBA" id="ARBA00022840"/>
    </source>
</evidence>
<dbReference type="EC" id="2.3.2.27" evidence="3"/>
<dbReference type="Pfam" id="PF02902">
    <property type="entry name" value="Peptidase_C48"/>
    <property type="match status" value="1"/>
</dbReference>
<dbReference type="Pfam" id="PF00069">
    <property type="entry name" value="Pkinase"/>
    <property type="match status" value="1"/>
</dbReference>
<evidence type="ECO:0000256" key="4">
    <source>
        <dbReference type="ARBA" id="ARBA00022670"/>
    </source>
</evidence>
<dbReference type="PANTHER" id="PTHR45647">
    <property type="entry name" value="OS02G0152300 PROTEIN"/>
    <property type="match status" value="1"/>
</dbReference>
<dbReference type="PROSITE" id="PS50011">
    <property type="entry name" value="PROTEIN_KINASE_DOM"/>
    <property type="match status" value="1"/>
</dbReference>
<evidence type="ECO:0000313" key="14">
    <source>
        <dbReference type="EMBL" id="CAI0627729.1"/>
    </source>
</evidence>
<keyword evidence="7" id="KW-0418">Kinase</keyword>
<dbReference type="SMART" id="SM00220">
    <property type="entry name" value="S_TKc"/>
    <property type="match status" value="1"/>
</dbReference>
<dbReference type="Gene3D" id="3.30.200.20">
    <property type="entry name" value="Phosphorylase Kinase, domain 1"/>
    <property type="match status" value="1"/>
</dbReference>
<evidence type="ECO:0000256" key="7">
    <source>
        <dbReference type="ARBA" id="ARBA00022777"/>
    </source>
</evidence>
<evidence type="ECO:0000256" key="12">
    <source>
        <dbReference type="SAM" id="MobiDB-lite"/>
    </source>
</evidence>
<name>A0AAV0S426_9ROSI</name>
<comment type="similarity">
    <text evidence="2">Belongs to the peptidase C48 family.</text>
</comment>
<reference evidence="14" key="1">
    <citation type="submission" date="2022-08" db="EMBL/GenBank/DDBJ databases">
        <authorList>
            <person name="Gutierrez-Valencia J."/>
        </authorList>
    </citation>
    <scope>NUCLEOTIDE SEQUENCE</scope>
</reference>
<proteinExistence type="inferred from homology"/>
<dbReference type="Gene3D" id="3.40.50.620">
    <property type="entry name" value="HUPs"/>
    <property type="match status" value="1"/>
</dbReference>
<dbReference type="Proteomes" id="UP001154282">
    <property type="component" value="Unassembled WGS sequence"/>
</dbReference>
<feature type="region of interest" description="Disordered" evidence="12">
    <location>
        <begin position="367"/>
        <end position="406"/>
    </location>
</feature>
<dbReference type="GO" id="GO:0008234">
    <property type="term" value="F:cysteine-type peptidase activity"/>
    <property type="evidence" value="ECO:0007669"/>
    <property type="project" value="InterPro"/>
</dbReference>
<feature type="region of interest" description="Disordered" evidence="12">
    <location>
        <begin position="435"/>
        <end position="470"/>
    </location>
</feature>
<dbReference type="SUPFAM" id="SSF52402">
    <property type="entry name" value="Adenine nucleotide alpha hydrolases-like"/>
    <property type="match status" value="1"/>
</dbReference>
<comment type="catalytic activity">
    <reaction evidence="1">
        <text>S-ubiquitinyl-[E2 ubiquitin-conjugating enzyme]-L-cysteine + [acceptor protein]-L-lysine = [E2 ubiquitin-conjugating enzyme]-L-cysteine + N(6)-ubiquitinyl-[acceptor protein]-L-lysine.</text>
        <dbReference type="EC" id="2.3.2.27"/>
    </reaction>
</comment>
<keyword evidence="5" id="KW-0808">Transferase</keyword>
<feature type="binding site" evidence="11">
    <location>
        <position position="626"/>
    </location>
    <ligand>
        <name>ATP</name>
        <dbReference type="ChEBI" id="CHEBI:30616"/>
    </ligand>
</feature>
<dbReference type="SUPFAM" id="SSF54001">
    <property type="entry name" value="Cysteine proteinases"/>
    <property type="match status" value="1"/>
</dbReference>
<evidence type="ECO:0000256" key="9">
    <source>
        <dbReference type="ARBA" id="ARBA00022801"/>
    </source>
</evidence>
<feature type="region of interest" description="Disordered" evidence="12">
    <location>
        <begin position="562"/>
        <end position="584"/>
    </location>
</feature>
<evidence type="ECO:0000259" key="13">
    <source>
        <dbReference type="PROSITE" id="PS50011"/>
    </source>
</evidence>
<dbReference type="PROSITE" id="PS00107">
    <property type="entry name" value="PROTEIN_KINASE_ATP"/>
    <property type="match status" value="1"/>
</dbReference>
<evidence type="ECO:0000256" key="5">
    <source>
        <dbReference type="ARBA" id="ARBA00022679"/>
    </source>
</evidence>
<dbReference type="InterPro" id="IPR000719">
    <property type="entry name" value="Prot_kinase_dom"/>
</dbReference>
<evidence type="ECO:0000256" key="1">
    <source>
        <dbReference type="ARBA" id="ARBA00000900"/>
    </source>
</evidence>
<dbReference type="InterPro" id="IPR038765">
    <property type="entry name" value="Papain-like_cys_pep_sf"/>
</dbReference>
<evidence type="ECO:0000313" key="15">
    <source>
        <dbReference type="Proteomes" id="UP001154282"/>
    </source>
</evidence>
<dbReference type="EMBL" id="CAMGYJ010000011">
    <property type="protein sequence ID" value="CAI0627729.1"/>
    <property type="molecule type" value="Genomic_DNA"/>
</dbReference>
<keyword evidence="9" id="KW-0378">Hydrolase</keyword>
<sequence>MLRLCRQIQHFQLNWNLKTMSSKSLAGEEAATRRRRPAAIEADEKVYVAVGKVVKESKSVLTWTLQNNSAGKKICIILVHQPSNKLPLFGGIQEAETRKRHEKERSAAHKILDDYISICQKMGFRAEKLMVENDSIAKGILEIISSYGVRNLVMGAASDSRYSRNMMEVKSRKAISVRGQIISILKLGFPILSAVESFCSVCRSLCAGCEFIVVQLLSLGFVHPFDQEQTGEKHRKRRGIGNCIFSHKMSNVDEGVSSELNDENQQRKEKIYLPICEHEHWYLAIVNMEIKEVYLLDSYALKDDSPRKEKIRQIPNFNFPQEQPTTLFRSRSAVHRRSGLLQLATDSLSEVNGGCYGGGGGGRVSCSTTTITDENDGNPSTPRDTSAEFNGSESRSPRSSVLSLSSSGGIAVGSVGANSNFSRFLAPVGMELMNSDSVSKHDEPNGGGDHLKRAVGDPSTLSSGNSRRESLDDAAKALENLLSEELKRRKETEAILAKEKEELRVALEQKNRLDRQMADYYQMVKELEQKIISAVELMKHYKQERDELQIEHDNLTKEAEELKRARAEQASTSAAEPPPTTQLSPLFTESEIEEATDNFSESVKIGEGGFGKIYKAELRYTQVAIKLLDPNGLQGPAEFHKEVDILSKMRHPNLVTLIGACPESYALIYEYLPNGSLEDRLNRKGDSTALPWRIRLRIAAEICSVLIFLHSCKPQSIVHGDVKPSNILLDANFVSKLSDFGIARWLHNKEGSSANRTVFWRTDPKGTLAYIDPEFFGTGKLTAKSDVYSFGVILLRLLTGRPAVGLPTEVQCALSDGHLEEILDPSAGEWPLRRAEELAKMALRCCELNRQSRPDLAAEVWGVLKLFFFLDDRER</sequence>
<keyword evidence="8" id="KW-0833">Ubl conjugation pathway</keyword>
<dbReference type="GO" id="GO:0006508">
    <property type="term" value="P:proteolysis"/>
    <property type="evidence" value="ECO:0007669"/>
    <property type="project" value="UniProtKB-KW"/>
</dbReference>
<dbReference type="GO" id="GO:0004672">
    <property type="term" value="F:protein kinase activity"/>
    <property type="evidence" value="ECO:0007669"/>
    <property type="project" value="InterPro"/>
</dbReference>
<feature type="domain" description="Protein kinase" evidence="13">
    <location>
        <begin position="599"/>
        <end position="868"/>
    </location>
</feature>
<comment type="caution">
    <text evidence="14">The sequence shown here is derived from an EMBL/GenBank/DDBJ whole genome shotgun (WGS) entry which is preliminary data.</text>
</comment>
<dbReference type="InterPro" id="IPR008271">
    <property type="entry name" value="Ser/Thr_kinase_AS"/>
</dbReference>
<dbReference type="GO" id="GO:0061630">
    <property type="term" value="F:ubiquitin protein ligase activity"/>
    <property type="evidence" value="ECO:0007669"/>
    <property type="project" value="UniProtKB-EC"/>
</dbReference>
<dbReference type="InterPro" id="IPR003653">
    <property type="entry name" value="Peptidase_C48_C"/>
</dbReference>
<evidence type="ECO:0000256" key="2">
    <source>
        <dbReference type="ARBA" id="ARBA00005234"/>
    </source>
</evidence>
<dbReference type="PROSITE" id="PS00108">
    <property type="entry name" value="PROTEIN_KINASE_ST"/>
    <property type="match status" value="1"/>
</dbReference>
<dbReference type="Gene3D" id="3.40.395.10">
    <property type="entry name" value="Adenoviral Proteinase, Chain A"/>
    <property type="match status" value="1"/>
</dbReference>
<dbReference type="SUPFAM" id="SSF56112">
    <property type="entry name" value="Protein kinase-like (PK-like)"/>
    <property type="match status" value="1"/>
</dbReference>
<dbReference type="GO" id="GO:0005524">
    <property type="term" value="F:ATP binding"/>
    <property type="evidence" value="ECO:0007669"/>
    <property type="project" value="UniProtKB-UniRule"/>
</dbReference>
<organism evidence="14 15">
    <name type="scientific">Linum tenue</name>
    <dbReference type="NCBI Taxonomy" id="586396"/>
    <lineage>
        <taxon>Eukaryota</taxon>
        <taxon>Viridiplantae</taxon>
        <taxon>Streptophyta</taxon>
        <taxon>Embryophyta</taxon>
        <taxon>Tracheophyta</taxon>
        <taxon>Spermatophyta</taxon>
        <taxon>Magnoliopsida</taxon>
        <taxon>eudicotyledons</taxon>
        <taxon>Gunneridae</taxon>
        <taxon>Pentapetalae</taxon>
        <taxon>rosids</taxon>
        <taxon>fabids</taxon>
        <taxon>Malpighiales</taxon>
        <taxon>Linaceae</taxon>
        <taxon>Linum</taxon>
    </lineage>
</organism>
<keyword evidence="6 11" id="KW-0547">Nucleotide-binding</keyword>
<gene>
    <name evidence="14" type="ORF">LITE_LOCUS51376</name>
</gene>
<feature type="compositionally biased region" description="Polar residues" evidence="12">
    <location>
        <begin position="367"/>
        <end position="389"/>
    </location>
</feature>
<protein>
    <recommendedName>
        <fullName evidence="3">RING-type E3 ubiquitin transferase</fullName>
        <ecNumber evidence="3">2.3.2.27</ecNumber>
    </recommendedName>
</protein>
<dbReference type="AlphaFoldDB" id="A0AAV0S426"/>
<dbReference type="InterPro" id="IPR014729">
    <property type="entry name" value="Rossmann-like_a/b/a_fold"/>
</dbReference>
<dbReference type="Gene3D" id="1.10.510.10">
    <property type="entry name" value="Transferase(Phosphotransferase) domain 1"/>
    <property type="match status" value="1"/>
</dbReference>
<keyword evidence="4" id="KW-0645">Protease</keyword>
<dbReference type="PANTHER" id="PTHR45647:SF100">
    <property type="entry name" value="U-BOX DOMAIN-CONTAINING PROTEIN 33"/>
    <property type="match status" value="1"/>
</dbReference>
<dbReference type="InterPro" id="IPR051348">
    <property type="entry name" value="U-box_ubiquitin_ligases"/>
</dbReference>
<keyword evidence="15" id="KW-1185">Reference proteome</keyword>
<keyword evidence="10 11" id="KW-0067">ATP-binding</keyword>
<accession>A0AAV0S426</accession>
<feature type="compositionally biased region" description="Low complexity" evidence="12">
    <location>
        <begin position="390"/>
        <end position="406"/>
    </location>
</feature>
<dbReference type="InterPro" id="IPR011009">
    <property type="entry name" value="Kinase-like_dom_sf"/>
</dbReference>
<evidence type="ECO:0000256" key="8">
    <source>
        <dbReference type="ARBA" id="ARBA00022786"/>
    </source>
</evidence>
<evidence type="ECO:0000256" key="3">
    <source>
        <dbReference type="ARBA" id="ARBA00012483"/>
    </source>
</evidence>
<feature type="compositionally biased region" description="Basic and acidic residues" evidence="12">
    <location>
        <begin position="438"/>
        <end position="455"/>
    </location>
</feature>